<evidence type="ECO:0000259" key="7">
    <source>
        <dbReference type="Pfam" id="PF04024"/>
    </source>
</evidence>
<proteinExistence type="predicted"/>
<dbReference type="EMBL" id="VOTZ01000003">
    <property type="protein sequence ID" value="MCQ1537784.1"/>
    <property type="molecule type" value="Genomic_DNA"/>
</dbReference>
<keyword evidence="2" id="KW-1003">Cell membrane</keyword>
<dbReference type="PANTHER" id="PTHR33885:SF3">
    <property type="entry name" value="PHAGE SHOCK PROTEIN C"/>
    <property type="match status" value="1"/>
</dbReference>
<dbReference type="GO" id="GO:0005886">
    <property type="term" value="C:plasma membrane"/>
    <property type="evidence" value="ECO:0007669"/>
    <property type="project" value="UniProtKB-SubCell"/>
</dbReference>
<dbReference type="InterPro" id="IPR007168">
    <property type="entry name" value="Phageshock_PspC_N"/>
</dbReference>
<dbReference type="RefSeq" id="WP_255331706.1">
    <property type="nucleotide sequence ID" value="NZ_VOTZ01000003.1"/>
</dbReference>
<evidence type="ECO:0000256" key="6">
    <source>
        <dbReference type="SAM" id="Phobius"/>
    </source>
</evidence>
<evidence type="ECO:0000256" key="1">
    <source>
        <dbReference type="ARBA" id="ARBA00004162"/>
    </source>
</evidence>
<comment type="subcellular location">
    <subcellularLocation>
        <location evidence="1">Cell membrane</location>
        <topology evidence="1">Single-pass membrane protein</topology>
    </subcellularLocation>
</comment>
<dbReference type="InterPro" id="IPR052027">
    <property type="entry name" value="PspC"/>
</dbReference>
<feature type="domain" description="Phage shock protein PspC N-terminal" evidence="7">
    <location>
        <begin position="5"/>
        <end position="63"/>
    </location>
</feature>
<dbReference type="Pfam" id="PF04024">
    <property type="entry name" value="PspC"/>
    <property type="match status" value="1"/>
</dbReference>
<keyword evidence="9" id="KW-1185">Reference proteome</keyword>
<evidence type="ECO:0000256" key="3">
    <source>
        <dbReference type="ARBA" id="ARBA00022692"/>
    </source>
</evidence>
<reference evidence="8 9" key="1">
    <citation type="submission" date="2019-08" db="EMBL/GenBank/DDBJ databases">
        <authorList>
            <person name="Chen S.-C."/>
            <person name="Lai M.-C."/>
            <person name="You Y.-T."/>
        </authorList>
    </citation>
    <scope>NUCLEOTIDE SEQUENCE [LARGE SCALE GENOMIC DNA]</scope>
    <source>
        <strain evidence="8 9">P2F9704a</strain>
    </source>
</reference>
<name>A0ABD4TFN2_9EURY</name>
<dbReference type="PANTHER" id="PTHR33885">
    <property type="entry name" value="PHAGE SHOCK PROTEIN C"/>
    <property type="match status" value="1"/>
</dbReference>
<keyword evidence="4 6" id="KW-1133">Transmembrane helix</keyword>
<dbReference type="Proteomes" id="UP001524383">
    <property type="component" value="Unassembled WGS sequence"/>
</dbReference>
<evidence type="ECO:0000313" key="9">
    <source>
        <dbReference type="Proteomes" id="UP001524383"/>
    </source>
</evidence>
<evidence type="ECO:0000256" key="4">
    <source>
        <dbReference type="ARBA" id="ARBA00022989"/>
    </source>
</evidence>
<feature type="transmembrane region" description="Helical" evidence="6">
    <location>
        <begin position="35"/>
        <end position="60"/>
    </location>
</feature>
<accession>A0ABD4TFN2</accession>
<keyword evidence="5 6" id="KW-0472">Membrane</keyword>
<evidence type="ECO:0000313" key="8">
    <source>
        <dbReference type="EMBL" id="MCQ1537784.1"/>
    </source>
</evidence>
<evidence type="ECO:0000256" key="5">
    <source>
        <dbReference type="ARBA" id="ARBA00023136"/>
    </source>
</evidence>
<organism evidence="8 9">
    <name type="scientific">Methanocalculus taiwanensis</name>
    <dbReference type="NCBI Taxonomy" id="106207"/>
    <lineage>
        <taxon>Archaea</taxon>
        <taxon>Methanobacteriati</taxon>
        <taxon>Methanobacteriota</taxon>
        <taxon>Stenosarchaea group</taxon>
        <taxon>Methanomicrobia</taxon>
        <taxon>Methanomicrobiales</taxon>
        <taxon>Methanocalculaceae</taxon>
        <taxon>Methanocalculus</taxon>
    </lineage>
</organism>
<gene>
    <name evidence="8" type="ORF">FTO68_02105</name>
</gene>
<keyword evidence="3 6" id="KW-0812">Transmembrane</keyword>
<evidence type="ECO:0000256" key="2">
    <source>
        <dbReference type="ARBA" id="ARBA00022475"/>
    </source>
</evidence>
<comment type="caution">
    <text evidence="8">The sequence shown here is derived from an EMBL/GenBank/DDBJ whole genome shotgun (WGS) entry which is preliminary data.</text>
</comment>
<dbReference type="AlphaFoldDB" id="A0ABD4TFN2"/>
<protein>
    <submittedName>
        <fullName evidence="8">PspC domain-containing protein</fullName>
    </submittedName>
</protein>
<sequence>MAEEKRLTRSKTNRLLAGVCGGIAEYYGWDPSLVRIGWIVLSFIPAFPGIILYILALIIIPEEDGEKKSDTYSGE</sequence>